<dbReference type="PROSITE" id="PS01156">
    <property type="entry name" value="TONB_DEPENDENT_REC_2"/>
    <property type="match status" value="1"/>
</dbReference>
<keyword evidence="4 13" id="KW-1134">Transmembrane beta strand</keyword>
<comment type="similarity">
    <text evidence="2 13 15">Belongs to the TonB-dependent receptor family.</text>
</comment>
<evidence type="ECO:0000256" key="6">
    <source>
        <dbReference type="ARBA" id="ARBA00022692"/>
    </source>
</evidence>
<dbReference type="InterPro" id="IPR010917">
    <property type="entry name" value="TonB_rcpt_CS"/>
</dbReference>
<evidence type="ECO:0000256" key="14">
    <source>
        <dbReference type="PROSITE-ProRule" id="PRU10144"/>
    </source>
</evidence>
<dbReference type="InterPro" id="IPR011276">
    <property type="entry name" value="TonB_haem/Hb_rcpt"/>
</dbReference>
<comment type="subcellular location">
    <subcellularLocation>
        <location evidence="1 13">Cell outer membrane</location>
        <topology evidence="1 13">Multi-pass membrane protein</topology>
    </subcellularLocation>
</comment>
<keyword evidence="3 13" id="KW-0813">Transport</keyword>
<dbReference type="RefSeq" id="WP_068458884.1">
    <property type="nucleotide sequence ID" value="NZ_LMTR01000004.1"/>
</dbReference>
<dbReference type="InterPro" id="IPR011662">
    <property type="entry name" value="Secretin/TonB_short_N"/>
</dbReference>
<keyword evidence="20" id="KW-1185">Reference proteome</keyword>
<dbReference type="PROSITE" id="PS52016">
    <property type="entry name" value="TONB_DEPENDENT_REC_3"/>
    <property type="match status" value="1"/>
</dbReference>
<evidence type="ECO:0000313" key="19">
    <source>
        <dbReference type="EMBL" id="KWT72794.1"/>
    </source>
</evidence>
<feature type="chain" id="PRO_5007164006" evidence="17">
    <location>
        <begin position="21"/>
        <end position="928"/>
    </location>
</feature>
<feature type="compositionally biased region" description="Low complexity" evidence="16">
    <location>
        <begin position="429"/>
        <end position="439"/>
    </location>
</feature>
<evidence type="ECO:0000256" key="2">
    <source>
        <dbReference type="ARBA" id="ARBA00009810"/>
    </source>
</evidence>
<evidence type="ECO:0000256" key="10">
    <source>
        <dbReference type="ARBA" id="ARBA00023136"/>
    </source>
</evidence>
<dbReference type="PANTHER" id="PTHR30069:SF41">
    <property type="entry name" value="HEME_HEMOPEXIN UTILIZATION PROTEIN C"/>
    <property type="match status" value="1"/>
</dbReference>
<dbReference type="NCBIfam" id="TIGR01785">
    <property type="entry name" value="TonB-hemin"/>
    <property type="match status" value="1"/>
</dbReference>
<dbReference type="Gene3D" id="2.40.170.20">
    <property type="entry name" value="TonB-dependent receptor, beta-barrel domain"/>
    <property type="match status" value="1"/>
</dbReference>
<dbReference type="Pfam" id="PF00593">
    <property type="entry name" value="TonB_dep_Rec_b-barrel"/>
    <property type="match status" value="1"/>
</dbReference>
<dbReference type="STRING" id="121290.APY04_0061"/>
<keyword evidence="10 13" id="KW-0472">Membrane</keyword>
<organism evidence="19 20">
    <name type="scientific">Hyphomicrobium sulfonivorans</name>
    <dbReference type="NCBI Taxonomy" id="121290"/>
    <lineage>
        <taxon>Bacteria</taxon>
        <taxon>Pseudomonadati</taxon>
        <taxon>Pseudomonadota</taxon>
        <taxon>Alphaproteobacteria</taxon>
        <taxon>Hyphomicrobiales</taxon>
        <taxon>Hyphomicrobiaceae</taxon>
        <taxon>Hyphomicrobium</taxon>
    </lineage>
</organism>
<keyword evidence="11 19" id="KW-0675">Receptor</keyword>
<name>A0A120CYN0_HYPSL</name>
<keyword evidence="5" id="KW-0406">Ion transport</keyword>
<dbReference type="SMART" id="SM00965">
    <property type="entry name" value="STN"/>
    <property type="match status" value="1"/>
</dbReference>
<dbReference type="Gene3D" id="2.170.130.10">
    <property type="entry name" value="TonB-dependent receptor, plug domain"/>
    <property type="match status" value="1"/>
</dbReference>
<proteinExistence type="inferred from homology"/>
<comment type="caution">
    <text evidence="19">The sequence shown here is derived from an EMBL/GenBank/DDBJ whole genome shotgun (WGS) entry which is preliminary data.</text>
</comment>
<keyword evidence="12 13" id="KW-0998">Cell outer membrane</keyword>
<evidence type="ECO:0000256" key="16">
    <source>
        <dbReference type="SAM" id="MobiDB-lite"/>
    </source>
</evidence>
<evidence type="ECO:0000256" key="12">
    <source>
        <dbReference type="ARBA" id="ARBA00023237"/>
    </source>
</evidence>
<dbReference type="EMBL" id="LMTR01000004">
    <property type="protein sequence ID" value="KWT72794.1"/>
    <property type="molecule type" value="Genomic_DNA"/>
</dbReference>
<keyword evidence="9 15" id="KW-0798">TonB box</keyword>
<accession>A0A120CYN0</accession>
<keyword evidence="8" id="KW-0408">Iron</keyword>
<dbReference type="SUPFAM" id="SSF56935">
    <property type="entry name" value="Porins"/>
    <property type="match status" value="1"/>
</dbReference>
<dbReference type="GO" id="GO:0015344">
    <property type="term" value="F:siderophore uptake transmembrane transporter activity"/>
    <property type="evidence" value="ECO:0007669"/>
    <property type="project" value="TreeGrafter"/>
</dbReference>
<evidence type="ECO:0000256" key="11">
    <source>
        <dbReference type="ARBA" id="ARBA00023170"/>
    </source>
</evidence>
<evidence type="ECO:0000313" key="20">
    <source>
        <dbReference type="Proteomes" id="UP000059074"/>
    </source>
</evidence>
<dbReference type="GO" id="GO:0009279">
    <property type="term" value="C:cell outer membrane"/>
    <property type="evidence" value="ECO:0007669"/>
    <property type="project" value="UniProtKB-SubCell"/>
</dbReference>
<dbReference type="AlphaFoldDB" id="A0A120CYN0"/>
<evidence type="ECO:0000256" key="4">
    <source>
        <dbReference type="ARBA" id="ARBA00022452"/>
    </source>
</evidence>
<evidence type="ECO:0000256" key="8">
    <source>
        <dbReference type="ARBA" id="ARBA00023004"/>
    </source>
</evidence>
<sequence length="928" mass="98671">MYAFTSARFAALLLAGCAAVMEVGVGHGAAAQQANSTSVYTFNVPAQKIAQGVNAIGRAAGLSVVINGKVDAALQGQAVSGSMTAAQAFGTFLGGTGLTYSFTNGNTVTVSGASADSGGATVDGAIALDTIDVSGGATNAGFQGTPDWVYETPASVSVISREAIKTVPTRDTRDLLSNAAGVYSGEGNGSFPTVSPNIRGLQDSGRVVVSVDGARQNAQRGMGFGTGMGSYGSNSGQAFVDSAFIREVDIAKTTDAKAGSAGSLGGRVDFRTVGADDLIAPDAKTGVELNVLRGTNEYDFQGSALAAFRLTDTLSLTAGFSKLKLGEYQPGKNGDARSFNDALGRETWSSFQKLEFDNREGLTASVSWMHQDIKFAYAMEGIGGNIEHVRNDTVVGKINWNPETELIDLKTNLWFNNSRNNELRESRRSSPTSTQPPDTYLNLDTQSFGGTLENTSRLETAAGLLTLNYGAEAFRDKASSSANSETIALNPLWETSYTAFNPPGQRDVASTFLNGELKPADWITVSGGIRYDWSRLKGSPTYYEKTSTRTVVPNRIAQAVMTWGEWAQVNSVTIYNVRKSICDTGINPNNGKPVTPAAQASNCSQLAVMGEAYNGAWTNAGSEIRGTGSDVTVVNYPGHTLDIDRTDSAWLPSATIELKPVDWFRPFASYSQSYRPPTTLEAFLAGGTPGDGVGTGYAPNADLQSERGETYEVGANIIRDGLFRDNDSLRMKVAAFHRDVEDYIVMGSLVTDATPARDAPYSSFVNMDGTTTMRGIEVEANYDMRVAYIGAAATWLDTKWPGKTDIFSNGILTTNGDVVAVAGNIPPDFKLTVDGGIRLMDERLTIGARYTHTSPTKTRQVATIGANMTVVESTDPYSVFDLYSVYQANENITLRLSVNNVTDQRYVPAGGLFLAPGRTATMGLTAKF</sequence>
<feature type="signal peptide" evidence="17">
    <location>
        <begin position="1"/>
        <end position="20"/>
    </location>
</feature>
<protein>
    <submittedName>
        <fullName evidence="19">Iron siderophore receptor protein</fullName>
    </submittedName>
</protein>
<dbReference type="NCBIfam" id="TIGR01786">
    <property type="entry name" value="TonB-hemlactrns"/>
    <property type="match status" value="1"/>
</dbReference>
<keyword evidence="5" id="KW-0410">Iron transport</keyword>
<evidence type="ECO:0000256" key="3">
    <source>
        <dbReference type="ARBA" id="ARBA00022448"/>
    </source>
</evidence>
<dbReference type="PANTHER" id="PTHR30069">
    <property type="entry name" value="TONB-DEPENDENT OUTER MEMBRANE RECEPTOR"/>
    <property type="match status" value="1"/>
</dbReference>
<feature type="region of interest" description="Disordered" evidence="16">
    <location>
        <begin position="421"/>
        <end position="440"/>
    </location>
</feature>
<dbReference type="Pfam" id="PF07715">
    <property type="entry name" value="Plug"/>
    <property type="match status" value="1"/>
</dbReference>
<dbReference type="InterPro" id="IPR000531">
    <property type="entry name" value="Beta-barrel_TonB"/>
</dbReference>
<keyword evidence="6 13" id="KW-0812">Transmembrane</keyword>
<feature type="domain" description="Secretin/TonB short N-terminal" evidence="18">
    <location>
        <begin position="62"/>
        <end position="113"/>
    </location>
</feature>
<dbReference type="GO" id="GO:0044718">
    <property type="term" value="P:siderophore transmembrane transport"/>
    <property type="evidence" value="ECO:0007669"/>
    <property type="project" value="TreeGrafter"/>
</dbReference>
<keyword evidence="7 17" id="KW-0732">Signal</keyword>
<dbReference type="InterPro" id="IPR037066">
    <property type="entry name" value="Plug_dom_sf"/>
</dbReference>
<evidence type="ECO:0000256" key="15">
    <source>
        <dbReference type="RuleBase" id="RU003357"/>
    </source>
</evidence>
<dbReference type="InterPro" id="IPR036942">
    <property type="entry name" value="Beta-barrel_TonB_sf"/>
</dbReference>
<reference evidence="19 20" key="1">
    <citation type="submission" date="2015-10" db="EMBL/GenBank/DDBJ databases">
        <title>Transcriptomic analysis of a linuron degrading triple-species bacterial consortium.</title>
        <authorList>
            <person name="Albers P."/>
        </authorList>
    </citation>
    <scope>NUCLEOTIDE SEQUENCE [LARGE SCALE GENOMIC DNA]</scope>
    <source>
        <strain evidence="19 20">WDL6</strain>
    </source>
</reference>
<dbReference type="InterPro" id="IPR012910">
    <property type="entry name" value="Plug_dom"/>
</dbReference>
<dbReference type="Proteomes" id="UP000059074">
    <property type="component" value="Unassembled WGS sequence"/>
</dbReference>
<evidence type="ECO:0000256" key="5">
    <source>
        <dbReference type="ARBA" id="ARBA00022496"/>
    </source>
</evidence>
<dbReference type="GO" id="GO:0015232">
    <property type="term" value="F:heme transmembrane transporter activity"/>
    <property type="evidence" value="ECO:0007669"/>
    <property type="project" value="InterPro"/>
</dbReference>
<dbReference type="PATRIC" id="fig|121290.4.peg.835"/>
<evidence type="ECO:0000256" key="9">
    <source>
        <dbReference type="ARBA" id="ARBA00023077"/>
    </source>
</evidence>
<dbReference type="OrthoDB" id="9760333at2"/>
<gene>
    <name evidence="19" type="ORF">APY04_0061</name>
</gene>
<evidence type="ECO:0000256" key="17">
    <source>
        <dbReference type="SAM" id="SignalP"/>
    </source>
</evidence>
<evidence type="ECO:0000256" key="1">
    <source>
        <dbReference type="ARBA" id="ARBA00004571"/>
    </source>
</evidence>
<evidence type="ECO:0000259" key="18">
    <source>
        <dbReference type="SMART" id="SM00965"/>
    </source>
</evidence>
<dbReference type="InterPro" id="IPR010949">
    <property type="entry name" value="TonB_Hb/transfer/lactofer_rcpt"/>
</dbReference>
<evidence type="ECO:0000256" key="13">
    <source>
        <dbReference type="PROSITE-ProRule" id="PRU01360"/>
    </source>
</evidence>
<dbReference type="InterPro" id="IPR039426">
    <property type="entry name" value="TonB-dep_rcpt-like"/>
</dbReference>
<dbReference type="Gene3D" id="3.55.50.30">
    <property type="match status" value="1"/>
</dbReference>
<evidence type="ECO:0000256" key="7">
    <source>
        <dbReference type="ARBA" id="ARBA00022729"/>
    </source>
</evidence>
<feature type="short sequence motif" description="TonB C-terminal box" evidence="14">
    <location>
        <begin position="911"/>
        <end position="928"/>
    </location>
</feature>